<dbReference type="InterPro" id="IPR050638">
    <property type="entry name" value="AA-Vitamin_Transporters"/>
</dbReference>
<feature type="domain" description="EamA" evidence="7">
    <location>
        <begin position="12"/>
        <end position="139"/>
    </location>
</feature>
<proteinExistence type="inferred from homology"/>
<dbReference type="Pfam" id="PF00892">
    <property type="entry name" value="EamA"/>
    <property type="match status" value="2"/>
</dbReference>
<dbReference type="EMBL" id="SKBM01000001">
    <property type="protein sequence ID" value="TCZ66584.1"/>
    <property type="molecule type" value="Genomic_DNA"/>
</dbReference>
<reference evidence="8 9" key="1">
    <citation type="submission" date="2019-03" db="EMBL/GenBank/DDBJ databases">
        <title>Paracraurococcus aquatilis NE82 genome sequence.</title>
        <authorList>
            <person name="Zhao Y."/>
            <person name="Du Z."/>
        </authorList>
    </citation>
    <scope>NUCLEOTIDE SEQUENCE [LARGE SCALE GENOMIC DNA]</scope>
    <source>
        <strain evidence="8 9">NE82</strain>
    </source>
</reference>
<dbReference type="AlphaFoldDB" id="A0A4R4DU99"/>
<feature type="transmembrane region" description="Helical" evidence="6">
    <location>
        <begin position="153"/>
        <end position="172"/>
    </location>
</feature>
<dbReference type="Proteomes" id="UP000295023">
    <property type="component" value="Unassembled WGS sequence"/>
</dbReference>
<evidence type="ECO:0000313" key="8">
    <source>
        <dbReference type="EMBL" id="TCZ66584.1"/>
    </source>
</evidence>
<feature type="transmembrane region" description="Helical" evidence="6">
    <location>
        <begin position="12"/>
        <end position="31"/>
    </location>
</feature>
<protein>
    <submittedName>
        <fullName evidence="8">DMT family transporter</fullName>
    </submittedName>
</protein>
<feature type="transmembrane region" description="Helical" evidence="6">
    <location>
        <begin position="271"/>
        <end position="289"/>
    </location>
</feature>
<organism evidence="8 9">
    <name type="scientific">Roseicella aquatilis</name>
    <dbReference type="NCBI Taxonomy" id="2527868"/>
    <lineage>
        <taxon>Bacteria</taxon>
        <taxon>Pseudomonadati</taxon>
        <taxon>Pseudomonadota</taxon>
        <taxon>Alphaproteobacteria</taxon>
        <taxon>Acetobacterales</taxon>
        <taxon>Roseomonadaceae</taxon>
        <taxon>Roseicella</taxon>
    </lineage>
</organism>
<name>A0A4R4DU99_9PROT</name>
<dbReference type="PROSITE" id="PS51257">
    <property type="entry name" value="PROKAR_LIPOPROTEIN"/>
    <property type="match status" value="1"/>
</dbReference>
<keyword evidence="9" id="KW-1185">Reference proteome</keyword>
<dbReference type="InterPro" id="IPR000620">
    <property type="entry name" value="EamA_dom"/>
</dbReference>
<evidence type="ECO:0000256" key="2">
    <source>
        <dbReference type="ARBA" id="ARBA00007362"/>
    </source>
</evidence>
<keyword evidence="4 6" id="KW-1133">Transmembrane helix</keyword>
<feature type="transmembrane region" description="Helical" evidence="6">
    <location>
        <begin position="215"/>
        <end position="233"/>
    </location>
</feature>
<dbReference type="OrthoDB" id="9795732at2"/>
<evidence type="ECO:0000256" key="5">
    <source>
        <dbReference type="ARBA" id="ARBA00023136"/>
    </source>
</evidence>
<feature type="transmembrane region" description="Helical" evidence="6">
    <location>
        <begin position="99"/>
        <end position="118"/>
    </location>
</feature>
<evidence type="ECO:0000313" key="9">
    <source>
        <dbReference type="Proteomes" id="UP000295023"/>
    </source>
</evidence>
<keyword evidence="3 6" id="KW-0812">Transmembrane</keyword>
<evidence type="ECO:0000256" key="3">
    <source>
        <dbReference type="ARBA" id="ARBA00022692"/>
    </source>
</evidence>
<dbReference type="PANTHER" id="PTHR32322">
    <property type="entry name" value="INNER MEMBRANE TRANSPORTER"/>
    <property type="match status" value="1"/>
</dbReference>
<dbReference type="SUPFAM" id="SSF103481">
    <property type="entry name" value="Multidrug resistance efflux transporter EmrE"/>
    <property type="match status" value="2"/>
</dbReference>
<feature type="domain" description="EamA" evidence="7">
    <location>
        <begin position="153"/>
        <end position="285"/>
    </location>
</feature>
<feature type="transmembrane region" description="Helical" evidence="6">
    <location>
        <begin position="37"/>
        <end position="57"/>
    </location>
</feature>
<dbReference type="InterPro" id="IPR037185">
    <property type="entry name" value="EmrE-like"/>
</dbReference>
<feature type="transmembrane region" description="Helical" evidence="6">
    <location>
        <begin position="184"/>
        <end position="203"/>
    </location>
</feature>
<sequence length="295" mass="29258">MIVRSGPHGATIAGCAALLLWAFLALLARLAQPLPPLLLTGLAFAVGGTLGLVVVAARGRLGALRQSPLVWLHGVGGLAGYHALYFAALALAPPVEANLLNYTWPLLIVLLSAPIRGLPLGPRRLAGVGLGALGAVLLLAGGMQGGFGGGAPLGYALALAAGLTWALYSVLAGTPRLAGVPTEAVAGFCLAAAALGLLGHALFEAPAAWPGAGPWLAVLLLGTGPVGAAFFLWDVGMKRGDPRLLGTLAYAVPVASTLLLATFGGGHLSPAMLLATALVVGGGILAATARREAAG</sequence>
<comment type="subcellular location">
    <subcellularLocation>
        <location evidence="1">Membrane</location>
        <topology evidence="1">Multi-pass membrane protein</topology>
    </subcellularLocation>
</comment>
<feature type="transmembrane region" description="Helical" evidence="6">
    <location>
        <begin position="125"/>
        <end position="147"/>
    </location>
</feature>
<feature type="transmembrane region" description="Helical" evidence="6">
    <location>
        <begin position="69"/>
        <end position="93"/>
    </location>
</feature>
<evidence type="ECO:0000259" key="7">
    <source>
        <dbReference type="Pfam" id="PF00892"/>
    </source>
</evidence>
<evidence type="ECO:0000256" key="6">
    <source>
        <dbReference type="SAM" id="Phobius"/>
    </source>
</evidence>
<gene>
    <name evidence="8" type="ORF">EXY23_00245</name>
</gene>
<evidence type="ECO:0000256" key="4">
    <source>
        <dbReference type="ARBA" id="ARBA00022989"/>
    </source>
</evidence>
<evidence type="ECO:0000256" key="1">
    <source>
        <dbReference type="ARBA" id="ARBA00004141"/>
    </source>
</evidence>
<dbReference type="PANTHER" id="PTHR32322:SF2">
    <property type="entry name" value="EAMA DOMAIN-CONTAINING PROTEIN"/>
    <property type="match status" value="1"/>
</dbReference>
<accession>A0A4R4DU99</accession>
<keyword evidence="5 6" id="KW-0472">Membrane</keyword>
<comment type="caution">
    <text evidence="8">The sequence shown here is derived from an EMBL/GenBank/DDBJ whole genome shotgun (WGS) entry which is preliminary data.</text>
</comment>
<feature type="transmembrane region" description="Helical" evidence="6">
    <location>
        <begin position="245"/>
        <end position="265"/>
    </location>
</feature>
<comment type="similarity">
    <text evidence="2">Belongs to the EamA transporter family.</text>
</comment>
<dbReference type="GO" id="GO:0016020">
    <property type="term" value="C:membrane"/>
    <property type="evidence" value="ECO:0007669"/>
    <property type="project" value="UniProtKB-SubCell"/>
</dbReference>